<dbReference type="GO" id="GO:0005737">
    <property type="term" value="C:cytoplasm"/>
    <property type="evidence" value="ECO:0007669"/>
    <property type="project" value="UniProtKB-SubCell"/>
</dbReference>
<evidence type="ECO:0000256" key="6">
    <source>
        <dbReference type="ARBA" id="ARBA00024199"/>
    </source>
</evidence>
<dbReference type="AlphaFoldDB" id="D5A939"/>
<protein>
    <submittedName>
        <fullName evidence="8">Uncharacterized protein</fullName>
    </submittedName>
</protein>
<organism evidence="8">
    <name type="scientific">Picea sitchensis</name>
    <name type="common">Sitka spruce</name>
    <name type="synonym">Pinus sitchensis</name>
    <dbReference type="NCBI Taxonomy" id="3332"/>
    <lineage>
        <taxon>Eukaryota</taxon>
        <taxon>Viridiplantae</taxon>
        <taxon>Streptophyta</taxon>
        <taxon>Embryophyta</taxon>
        <taxon>Tracheophyta</taxon>
        <taxon>Spermatophyta</taxon>
        <taxon>Pinopsida</taxon>
        <taxon>Pinidae</taxon>
        <taxon>Conifers I</taxon>
        <taxon>Pinales</taxon>
        <taxon>Pinaceae</taxon>
        <taxon>Picea</taxon>
    </lineage>
</organism>
<evidence type="ECO:0000256" key="3">
    <source>
        <dbReference type="ARBA" id="ARBA00022712"/>
    </source>
</evidence>
<reference evidence="8" key="1">
    <citation type="submission" date="2010-04" db="EMBL/GenBank/DDBJ databases">
        <authorList>
            <person name="Reid K.E."/>
            <person name="Liao N."/>
            <person name="Chan S."/>
            <person name="Docking R."/>
            <person name="Taylor G."/>
            <person name="Moore R."/>
            <person name="Mayo M."/>
            <person name="Munro S."/>
            <person name="King J."/>
            <person name="Yanchuk A."/>
            <person name="Holt R."/>
            <person name="Jones S."/>
            <person name="Marra M."/>
            <person name="Ritland C.E."/>
            <person name="Ritland K."/>
            <person name="Bohlmann J."/>
        </authorList>
    </citation>
    <scope>NUCLEOTIDE SEQUENCE</scope>
    <source>
        <tissue evidence="8">Buds collected with no treatment. Collection October 2007</tissue>
    </source>
</reference>
<evidence type="ECO:0000256" key="5">
    <source>
        <dbReference type="ARBA" id="ARBA00023242"/>
    </source>
</evidence>
<keyword evidence="4" id="KW-0932">Cytokinin signaling pathway</keyword>
<feature type="compositionally biased region" description="Polar residues" evidence="7">
    <location>
        <begin position="26"/>
        <end position="44"/>
    </location>
</feature>
<dbReference type="PANTHER" id="PTHR33347:SF1">
    <property type="entry name" value="PROTEIN SOB FIVE-LIKE 5"/>
    <property type="match status" value="1"/>
</dbReference>
<evidence type="ECO:0000256" key="4">
    <source>
        <dbReference type="ARBA" id="ARBA00022864"/>
    </source>
</evidence>
<feature type="region of interest" description="Disordered" evidence="7">
    <location>
        <begin position="24"/>
        <end position="78"/>
    </location>
</feature>
<evidence type="ECO:0000256" key="7">
    <source>
        <dbReference type="SAM" id="MobiDB-lite"/>
    </source>
</evidence>
<keyword evidence="5" id="KW-0539">Nucleus</keyword>
<evidence type="ECO:0000256" key="1">
    <source>
        <dbReference type="ARBA" id="ARBA00004496"/>
    </source>
</evidence>
<dbReference type="InterPro" id="IPR044670">
    <property type="entry name" value="SOFL"/>
</dbReference>
<dbReference type="GO" id="GO:0009691">
    <property type="term" value="P:cytokinin biosynthetic process"/>
    <property type="evidence" value="ECO:0007669"/>
    <property type="project" value="UniProtKB-KW"/>
</dbReference>
<dbReference type="PANTHER" id="PTHR33347">
    <property type="entry name" value="OSJNBA0091C07.3 PROTEIN"/>
    <property type="match status" value="1"/>
</dbReference>
<name>D5A939_PICSI</name>
<evidence type="ECO:0000313" key="8">
    <source>
        <dbReference type="EMBL" id="ADE76058.1"/>
    </source>
</evidence>
<keyword evidence="2" id="KW-0963">Cytoplasm</keyword>
<dbReference type="GO" id="GO:0009736">
    <property type="term" value="P:cytokinin-activated signaling pathway"/>
    <property type="evidence" value="ECO:0007669"/>
    <property type="project" value="UniProtKB-KW"/>
</dbReference>
<sequence>MGSEISESGWTAYLDQSLDSWRHDNATSQFDTEQLQNKNSQYTENAERYPTYDYPASSITGSEEEDSSMASDASSGPQKLPLPLHVLDMEFEHDRQAVGSNSLVSKRKRGAYDKHEDLECMASCSSMDVNFKRNNLRKVDKNEDDHELALLLQDTASSAIHRPESGLLEIEVNIEQNQQLEQVESLGDIEVQEVNTRFEVLQSLLPDGTKIGRGKAWGRH</sequence>
<evidence type="ECO:0000256" key="2">
    <source>
        <dbReference type="ARBA" id="ARBA00022490"/>
    </source>
</evidence>
<dbReference type="EMBL" id="BT122693">
    <property type="protein sequence ID" value="ADE76058.1"/>
    <property type="molecule type" value="mRNA"/>
</dbReference>
<comment type="similarity">
    <text evidence="6">Belongs to the SOFL plant protein family.</text>
</comment>
<accession>D5A939</accession>
<keyword evidence="3" id="KW-0203">Cytokinin biosynthesis</keyword>
<proteinExistence type="evidence at transcript level"/>
<comment type="subcellular location">
    <subcellularLocation>
        <location evidence="1">Cytoplasm</location>
    </subcellularLocation>
</comment>